<reference evidence="2" key="1">
    <citation type="submission" date="2023-06" db="EMBL/GenBank/DDBJ databases">
        <title>Robiginitalea aurantiacus sp. nov. and Algoriphagus sediminis sp. nov., isolated from coastal sediment.</title>
        <authorList>
            <person name="Zhou Z.Y."/>
            <person name="An J."/>
            <person name="Jia Y.W."/>
            <person name="Du Z.J."/>
        </authorList>
    </citation>
    <scope>NUCLEOTIDE SEQUENCE</scope>
    <source>
        <strain evidence="2">M39</strain>
    </source>
</reference>
<dbReference type="RefSeq" id="WP_289724274.1">
    <property type="nucleotide sequence ID" value="NZ_JAUDUY010000002.1"/>
</dbReference>
<evidence type="ECO:0000259" key="1">
    <source>
        <dbReference type="Pfam" id="PF01979"/>
    </source>
</evidence>
<keyword evidence="3" id="KW-1185">Reference proteome</keyword>
<evidence type="ECO:0000313" key="2">
    <source>
        <dbReference type="EMBL" id="MDM9630912.1"/>
    </source>
</evidence>
<protein>
    <submittedName>
        <fullName evidence="2">Amidohydrolase family protein</fullName>
    </submittedName>
</protein>
<dbReference type="InterPro" id="IPR032466">
    <property type="entry name" value="Metal_Hydrolase"/>
</dbReference>
<comment type="caution">
    <text evidence="2">The sequence shown here is derived from an EMBL/GenBank/DDBJ whole genome shotgun (WGS) entry which is preliminary data.</text>
</comment>
<feature type="domain" description="Amidohydrolase-related" evidence="1">
    <location>
        <begin position="297"/>
        <end position="650"/>
    </location>
</feature>
<dbReference type="SUPFAM" id="SSF51338">
    <property type="entry name" value="Composite domain of metallo-dependent hydrolases"/>
    <property type="match status" value="1"/>
</dbReference>
<dbReference type="InterPro" id="IPR006680">
    <property type="entry name" value="Amidohydro-rel"/>
</dbReference>
<dbReference type="SUPFAM" id="SSF51556">
    <property type="entry name" value="Metallo-dependent hydrolases"/>
    <property type="match status" value="1"/>
</dbReference>
<dbReference type="Pfam" id="PF01979">
    <property type="entry name" value="Amidohydro_1"/>
    <property type="match status" value="1"/>
</dbReference>
<sequence length="666" mass="73073">MKSISLWFFLALIAISCTPEKKEVAYQPIDYKLYFGDNEAGYFKSWRSAEGAYQYEMEYNDRGRGPHLVETIRLNADGYSESIEITGHNYLKDTVSERFVISENEATWESTSENGKAAVAGGGFYVGVNSGYGNVELLIRKMLSLPNKSLEIYPSGRLSISAIEEIKLGDTLNLKLIEVVGYGFSPNYYWFDTSDRFFAAPSSWLTAIKQGYESVTDELLAIQLASEKAYYAKTARELTKTPEGKVIISNVTLFDSKTGTNLSDRHVVIDGNTIKAVLPGGEALPEAAEVIDGKGKTLMPGLFDMHTHLSRSDGILNLAGGVTSVRDLANSFDLPDIANEFDNNSVIGPRILVMSGFIDQAGPYAGPIGKIISSLDEGLEAIAFYKERGYHQIKLYSSIDPAWVKPLAAKAHELGLRVSGHIPAHMLARQAVADGYDEIQHINMIALNFMSDTIDTRTPLRFSMIGKHAHEIDVNGTDFQNFIKLLKAKDIVVDPTVSIFEGMLTTKAGEPDPMFEAILDRLPVQVSRGFYSGGLPIPEGQEKQYKDSFANLLEMVRTLHEAGITLVPGTDAMSGFGLHNELENYVRAGISNADVLKMATLTAAEVSGYGSKLGSIEAGKLADLILIDGDPLSDISDIRRVELTIKDGNIYTSKELYEAIGVKHFE</sequence>
<accession>A0ABT7WDC4</accession>
<evidence type="ECO:0000313" key="3">
    <source>
        <dbReference type="Proteomes" id="UP001174839"/>
    </source>
</evidence>
<dbReference type="PROSITE" id="PS51257">
    <property type="entry name" value="PROKAR_LIPOPROTEIN"/>
    <property type="match status" value="1"/>
</dbReference>
<dbReference type="Gene3D" id="3.20.20.140">
    <property type="entry name" value="Metal-dependent hydrolases"/>
    <property type="match status" value="1"/>
</dbReference>
<dbReference type="InterPro" id="IPR051781">
    <property type="entry name" value="Metallo-dep_Hydrolase"/>
</dbReference>
<proteinExistence type="predicted"/>
<dbReference type="InterPro" id="IPR011059">
    <property type="entry name" value="Metal-dep_hydrolase_composite"/>
</dbReference>
<dbReference type="Gene3D" id="2.30.40.10">
    <property type="entry name" value="Urease, subunit C, domain 1"/>
    <property type="match status" value="1"/>
</dbReference>
<dbReference type="Proteomes" id="UP001174839">
    <property type="component" value="Unassembled WGS sequence"/>
</dbReference>
<organism evidence="2 3">
    <name type="scientific">Robiginitalea aurantiaca</name>
    <dbReference type="NCBI Taxonomy" id="3056915"/>
    <lineage>
        <taxon>Bacteria</taxon>
        <taxon>Pseudomonadati</taxon>
        <taxon>Bacteroidota</taxon>
        <taxon>Flavobacteriia</taxon>
        <taxon>Flavobacteriales</taxon>
        <taxon>Flavobacteriaceae</taxon>
        <taxon>Robiginitalea</taxon>
    </lineage>
</organism>
<dbReference type="EMBL" id="JAUDUY010000002">
    <property type="protein sequence ID" value="MDM9630912.1"/>
    <property type="molecule type" value="Genomic_DNA"/>
</dbReference>
<name>A0ABT7WDC4_9FLAO</name>
<gene>
    <name evidence="2" type="ORF">QU605_05490</name>
</gene>
<dbReference type="PANTHER" id="PTHR43135:SF3">
    <property type="entry name" value="ALPHA-D-RIBOSE 1-METHYLPHOSPHONATE 5-TRIPHOSPHATE DIPHOSPHATASE"/>
    <property type="match status" value="1"/>
</dbReference>
<dbReference type="PANTHER" id="PTHR43135">
    <property type="entry name" value="ALPHA-D-RIBOSE 1-METHYLPHOSPHONATE 5-TRIPHOSPHATE DIPHOSPHATASE"/>
    <property type="match status" value="1"/>
</dbReference>